<dbReference type="PANTHER" id="PTHR31272:SF4">
    <property type="entry name" value="CYTOCHROME C-TYPE BIOGENESIS PROTEIN HI_1454-RELATED"/>
    <property type="match status" value="1"/>
</dbReference>
<comment type="similarity">
    <text evidence="2">Belongs to the DsbD family.</text>
</comment>
<keyword evidence="3 6" id="KW-0812">Transmembrane</keyword>
<reference evidence="8 9" key="1">
    <citation type="submission" date="2016-10" db="EMBL/GenBank/DDBJ databases">
        <authorList>
            <person name="de Groot N.N."/>
        </authorList>
    </citation>
    <scope>NUCLEOTIDE SEQUENCE [LARGE SCALE GENOMIC DNA]</scope>
    <source>
        <strain evidence="8 9">DSM 21800</strain>
    </source>
</reference>
<evidence type="ECO:0000259" key="7">
    <source>
        <dbReference type="Pfam" id="PF02683"/>
    </source>
</evidence>
<sequence>MIMDSGLIMITPMIAPLDIGGWAASAVGGTMLLAIPVALLAGLVSFFSPCVLPLLPGYLAYASGLGAAQVIEGPRGRQRWRMLAGTSLFVVGIAVVFVSSGALAGGLGSLLYQYRQQISWVLGALIIVLGLIFVGVIRIGQTDLRIHRIPVVGVAAAPLIGVVFALGWTPCIGPTLGVVLNLALNEGTAVRGGVLAAVFALGLGIPFVVAGVAYGRMAGAIGFLRRHQQTVLRVGGIGMIIVGLLLITGIWNRLMLQLTSWAGNFVPGI</sequence>
<feature type="transmembrane region" description="Helical" evidence="6">
    <location>
        <begin position="83"/>
        <end position="112"/>
    </location>
</feature>
<name>A0A1H1SAE0_9ACTN</name>
<organism evidence="8 9">
    <name type="scientific">Microlunatus soli</name>
    <dbReference type="NCBI Taxonomy" id="630515"/>
    <lineage>
        <taxon>Bacteria</taxon>
        <taxon>Bacillati</taxon>
        <taxon>Actinomycetota</taxon>
        <taxon>Actinomycetes</taxon>
        <taxon>Propionibacteriales</taxon>
        <taxon>Propionibacteriaceae</taxon>
        <taxon>Microlunatus</taxon>
    </lineage>
</organism>
<evidence type="ECO:0000256" key="4">
    <source>
        <dbReference type="ARBA" id="ARBA00022989"/>
    </source>
</evidence>
<accession>A0A1H1SAE0</accession>
<dbReference type="InterPro" id="IPR003834">
    <property type="entry name" value="Cyt_c_assmbl_TM_dom"/>
</dbReference>
<feature type="domain" description="Cytochrome C biogenesis protein transmembrane" evidence="7">
    <location>
        <begin position="32"/>
        <end position="247"/>
    </location>
</feature>
<feature type="transmembrane region" description="Helical" evidence="6">
    <location>
        <begin position="149"/>
        <end position="169"/>
    </location>
</feature>
<evidence type="ECO:0000256" key="1">
    <source>
        <dbReference type="ARBA" id="ARBA00004141"/>
    </source>
</evidence>
<dbReference type="GO" id="GO:0017004">
    <property type="term" value="P:cytochrome complex assembly"/>
    <property type="evidence" value="ECO:0007669"/>
    <property type="project" value="InterPro"/>
</dbReference>
<dbReference type="InterPro" id="IPR051790">
    <property type="entry name" value="Cytochrome_c-biogenesis_DsbD"/>
</dbReference>
<dbReference type="Pfam" id="PF02683">
    <property type="entry name" value="DsbD_TM"/>
    <property type="match status" value="1"/>
</dbReference>
<dbReference type="STRING" id="630515.SAMN04489812_1936"/>
<keyword evidence="9" id="KW-1185">Reference proteome</keyword>
<comment type="subcellular location">
    <subcellularLocation>
        <location evidence="1">Membrane</location>
        <topology evidence="1">Multi-pass membrane protein</topology>
    </subcellularLocation>
</comment>
<evidence type="ECO:0000313" key="8">
    <source>
        <dbReference type="EMBL" id="SDS44843.1"/>
    </source>
</evidence>
<evidence type="ECO:0000256" key="5">
    <source>
        <dbReference type="ARBA" id="ARBA00023136"/>
    </source>
</evidence>
<dbReference type="Proteomes" id="UP000199103">
    <property type="component" value="Chromosome I"/>
</dbReference>
<feature type="transmembrane region" description="Helical" evidence="6">
    <location>
        <begin position="231"/>
        <end position="251"/>
    </location>
</feature>
<dbReference type="AlphaFoldDB" id="A0A1H1SAE0"/>
<dbReference type="PANTHER" id="PTHR31272">
    <property type="entry name" value="CYTOCHROME C-TYPE BIOGENESIS PROTEIN HI_1454-RELATED"/>
    <property type="match status" value="1"/>
</dbReference>
<gene>
    <name evidence="8" type="ORF">SAMN04489812_1936</name>
</gene>
<keyword evidence="5 6" id="KW-0472">Membrane</keyword>
<keyword evidence="4 6" id="KW-1133">Transmembrane helix</keyword>
<dbReference type="EMBL" id="LT629772">
    <property type="protein sequence ID" value="SDS44843.1"/>
    <property type="molecule type" value="Genomic_DNA"/>
</dbReference>
<dbReference type="GO" id="GO:0016020">
    <property type="term" value="C:membrane"/>
    <property type="evidence" value="ECO:0007669"/>
    <property type="project" value="UniProtKB-SubCell"/>
</dbReference>
<feature type="transmembrane region" description="Helical" evidence="6">
    <location>
        <begin position="189"/>
        <end position="210"/>
    </location>
</feature>
<proteinExistence type="inferred from homology"/>
<evidence type="ECO:0000256" key="6">
    <source>
        <dbReference type="SAM" id="Phobius"/>
    </source>
</evidence>
<protein>
    <submittedName>
        <fullName evidence="8">Cytochrome c-type biogenesis protein</fullName>
    </submittedName>
</protein>
<evidence type="ECO:0000256" key="3">
    <source>
        <dbReference type="ARBA" id="ARBA00022692"/>
    </source>
</evidence>
<evidence type="ECO:0000313" key="9">
    <source>
        <dbReference type="Proteomes" id="UP000199103"/>
    </source>
</evidence>
<feature type="transmembrane region" description="Helical" evidence="6">
    <location>
        <begin position="118"/>
        <end position="137"/>
    </location>
</feature>
<feature type="transmembrane region" description="Helical" evidence="6">
    <location>
        <begin position="21"/>
        <end position="47"/>
    </location>
</feature>
<evidence type="ECO:0000256" key="2">
    <source>
        <dbReference type="ARBA" id="ARBA00006143"/>
    </source>
</evidence>
<feature type="transmembrane region" description="Helical" evidence="6">
    <location>
        <begin position="53"/>
        <end position="71"/>
    </location>
</feature>